<dbReference type="InterPro" id="IPR015813">
    <property type="entry name" value="Pyrv/PenolPyrv_kinase-like_dom"/>
</dbReference>
<dbReference type="PANTHER" id="PTHR46983:SF3">
    <property type="entry name" value="CHPADIPLOID STATE MAINTENANCE PROTEIN CHPA"/>
    <property type="match status" value="1"/>
</dbReference>
<dbReference type="CDD" id="cd06466">
    <property type="entry name" value="p23_CS_SGT1_like"/>
    <property type="match status" value="1"/>
</dbReference>
<keyword evidence="1" id="KW-0479">Metal-binding</keyword>
<feature type="region of interest" description="Disordered" evidence="4">
    <location>
        <begin position="320"/>
        <end position="360"/>
    </location>
</feature>
<dbReference type="Gene3D" id="2.60.40.790">
    <property type="match status" value="1"/>
</dbReference>
<dbReference type="EMBL" id="JAULSR010000002">
    <property type="protein sequence ID" value="KAK0630143.1"/>
    <property type="molecule type" value="Genomic_DNA"/>
</dbReference>
<evidence type="ECO:0000256" key="3">
    <source>
        <dbReference type="ARBA" id="ARBA00022833"/>
    </source>
</evidence>
<feature type="domain" description="CHORD" evidence="6">
    <location>
        <begin position="365"/>
        <end position="426"/>
    </location>
</feature>
<dbReference type="SUPFAM" id="SSF49764">
    <property type="entry name" value="HSP20-like chaperones"/>
    <property type="match status" value="1"/>
</dbReference>
<dbReference type="GO" id="GO:0046872">
    <property type="term" value="F:metal ion binding"/>
    <property type="evidence" value="ECO:0007669"/>
    <property type="project" value="UniProtKB-KW"/>
</dbReference>
<organism evidence="7 8">
    <name type="scientific">Bombardia bombarda</name>
    <dbReference type="NCBI Taxonomy" id="252184"/>
    <lineage>
        <taxon>Eukaryota</taxon>
        <taxon>Fungi</taxon>
        <taxon>Dikarya</taxon>
        <taxon>Ascomycota</taxon>
        <taxon>Pezizomycotina</taxon>
        <taxon>Sordariomycetes</taxon>
        <taxon>Sordariomycetidae</taxon>
        <taxon>Sordariales</taxon>
        <taxon>Lasiosphaeriaceae</taxon>
        <taxon>Bombardia</taxon>
    </lineage>
</organism>
<keyword evidence="7" id="KW-0670">Pyruvate</keyword>
<dbReference type="Proteomes" id="UP001174934">
    <property type="component" value="Unassembled WGS sequence"/>
</dbReference>
<feature type="compositionally biased region" description="Acidic residues" evidence="4">
    <location>
        <begin position="350"/>
        <end position="359"/>
    </location>
</feature>
<sequence>MDPSLKMLNANRLKRVLVEDKGPAMGVWQMLPGANISRILARTPGVDWVLVDCEHGNINDAAMHDAVPAIAALGVSPIVRIPDFQPWMVKRALDSGAHGILVPLIRTVQETKNLVLAAKFPPQGQRGFGSPIAMQNFNPMPTFTEYLQQANESLLTIVQIETREALEAIEEITPLVDVVFIGPFDLGNNIGHPIINGQMDPELDEAIAKIHRTAVAAGKKSGIFCTGGEQAKHYADMGFHMCVHQGCGKTYTDPEEVCRYHPGPPVFHEGQKGWKCCKPRVLTFEEFMSIEPCTQGKHSTTDLPPKIEKREADPSALNAAAANNTLPPPPPRTPISTQTQPNAPPPAAESDNDEEEVEIPDGRLCRRKGCGATYQKGASREGEKCVHHPGAPIFHEGSKGYSCCKRRVLEFDQFMKIEGCKTKDRHLFVGSGKKDAAAAGKSSAASSAGEEVLDTVRHDFYQTSTSVIASFFLKKIDKEAAKVVFGAQQLDLDLPTTDAPLPKRYKTEVPLFASIDPAKSSFKILGTKLEVTLVKADGSSWPVLRSDDRLTGEILQTGRAGRVQ</sequence>
<dbReference type="InterPro" id="IPR039790">
    <property type="entry name" value="CHRD1"/>
</dbReference>
<dbReference type="AlphaFoldDB" id="A0AA40CAE2"/>
<keyword evidence="7" id="KW-0808">Transferase</keyword>
<evidence type="ECO:0000313" key="8">
    <source>
        <dbReference type="Proteomes" id="UP001174934"/>
    </source>
</evidence>
<dbReference type="Gene3D" id="3.20.20.60">
    <property type="entry name" value="Phosphoenolpyruvate-binding domains"/>
    <property type="match status" value="1"/>
</dbReference>
<accession>A0AA40CAE2</accession>
<dbReference type="InterPro" id="IPR008978">
    <property type="entry name" value="HSP20-like_chaperone"/>
</dbReference>
<evidence type="ECO:0000256" key="4">
    <source>
        <dbReference type="SAM" id="MobiDB-lite"/>
    </source>
</evidence>
<evidence type="ECO:0000256" key="1">
    <source>
        <dbReference type="ARBA" id="ARBA00022723"/>
    </source>
</evidence>
<gene>
    <name evidence="7" type="ORF">B0T17DRAFT_589742</name>
</gene>
<keyword evidence="2" id="KW-0677">Repeat</keyword>
<name>A0AA40CAE2_9PEZI</name>
<dbReference type="PROSITE" id="PS51401">
    <property type="entry name" value="CHORD"/>
    <property type="match status" value="2"/>
</dbReference>
<feature type="domain" description="CHORD" evidence="6">
    <location>
        <begin position="242"/>
        <end position="298"/>
    </location>
</feature>
<keyword evidence="3" id="KW-0862">Zinc</keyword>
<dbReference type="InterPro" id="IPR007051">
    <property type="entry name" value="CHORD_dom"/>
</dbReference>
<feature type="domain" description="CS" evidence="5">
    <location>
        <begin position="453"/>
        <end position="545"/>
    </location>
</feature>
<dbReference type="GO" id="GO:0016301">
    <property type="term" value="F:kinase activity"/>
    <property type="evidence" value="ECO:0007669"/>
    <property type="project" value="UniProtKB-KW"/>
</dbReference>
<dbReference type="InterPro" id="IPR007052">
    <property type="entry name" value="CS_dom"/>
</dbReference>
<evidence type="ECO:0000313" key="7">
    <source>
        <dbReference type="EMBL" id="KAK0630143.1"/>
    </source>
</evidence>
<reference evidence="7" key="1">
    <citation type="submission" date="2023-06" db="EMBL/GenBank/DDBJ databases">
        <title>Genome-scale phylogeny and comparative genomics of the fungal order Sordariales.</title>
        <authorList>
            <consortium name="Lawrence Berkeley National Laboratory"/>
            <person name="Hensen N."/>
            <person name="Bonometti L."/>
            <person name="Westerberg I."/>
            <person name="Brannstrom I.O."/>
            <person name="Guillou S."/>
            <person name="Cros-Aarteil S."/>
            <person name="Calhoun S."/>
            <person name="Haridas S."/>
            <person name="Kuo A."/>
            <person name="Mondo S."/>
            <person name="Pangilinan J."/>
            <person name="Riley R."/>
            <person name="LaButti K."/>
            <person name="Andreopoulos B."/>
            <person name="Lipzen A."/>
            <person name="Chen C."/>
            <person name="Yanf M."/>
            <person name="Daum C."/>
            <person name="Ng V."/>
            <person name="Clum A."/>
            <person name="Steindorff A."/>
            <person name="Ohm R."/>
            <person name="Martin F."/>
            <person name="Silar P."/>
            <person name="Natvig D."/>
            <person name="Lalanne C."/>
            <person name="Gautier V."/>
            <person name="Ament-velasquez S.L."/>
            <person name="Kruys A."/>
            <person name="Hutchinson M.I."/>
            <person name="Powell A.J."/>
            <person name="Barry K."/>
            <person name="Miller A.N."/>
            <person name="Grigoriev I.V."/>
            <person name="Debuchy R."/>
            <person name="Gladieux P."/>
            <person name="Thoren M.H."/>
            <person name="Johannesson H."/>
        </authorList>
    </citation>
    <scope>NUCLEOTIDE SEQUENCE</scope>
    <source>
        <strain evidence="7">SMH3391-2</strain>
    </source>
</reference>
<dbReference type="PROSITE" id="PS51203">
    <property type="entry name" value="CS"/>
    <property type="match status" value="1"/>
</dbReference>
<keyword evidence="7" id="KW-0418">Kinase</keyword>
<dbReference type="PANTHER" id="PTHR46983">
    <property type="entry name" value="CYSTEINE AND HISTIDINE-RICH DOMAIN-CONTAINING PROTEIN 1"/>
    <property type="match status" value="1"/>
</dbReference>
<evidence type="ECO:0000259" key="6">
    <source>
        <dbReference type="PROSITE" id="PS51401"/>
    </source>
</evidence>
<evidence type="ECO:0000259" key="5">
    <source>
        <dbReference type="PROSITE" id="PS51203"/>
    </source>
</evidence>
<protein>
    <submittedName>
        <fullName evidence="7">Pyruvate/Phosphoenolpyruvate kinase-like domain-containing protein</fullName>
    </submittedName>
</protein>
<keyword evidence="8" id="KW-1185">Reference proteome</keyword>
<dbReference type="Gene3D" id="4.10.1130.20">
    <property type="match status" value="1"/>
</dbReference>
<dbReference type="InterPro" id="IPR040442">
    <property type="entry name" value="Pyrv_kinase-like_dom_sf"/>
</dbReference>
<dbReference type="SUPFAM" id="SSF51621">
    <property type="entry name" value="Phosphoenolpyruvate/pyruvate domain"/>
    <property type="match status" value="1"/>
</dbReference>
<dbReference type="Pfam" id="PF04969">
    <property type="entry name" value="CS"/>
    <property type="match status" value="1"/>
</dbReference>
<dbReference type="Pfam" id="PF04968">
    <property type="entry name" value="CHORD"/>
    <property type="match status" value="2"/>
</dbReference>
<proteinExistence type="predicted"/>
<evidence type="ECO:0000256" key="2">
    <source>
        <dbReference type="ARBA" id="ARBA00022737"/>
    </source>
</evidence>
<comment type="caution">
    <text evidence="7">The sequence shown here is derived from an EMBL/GenBank/DDBJ whole genome shotgun (WGS) entry which is preliminary data.</text>
</comment>